<comment type="caution">
    <text evidence="2">The sequence shown here is derived from an EMBL/GenBank/DDBJ whole genome shotgun (WGS) entry which is preliminary data.</text>
</comment>
<accession>A0A834L3H9</accession>
<evidence type="ECO:0000313" key="3">
    <source>
        <dbReference type="Proteomes" id="UP000646548"/>
    </source>
</evidence>
<dbReference type="AlphaFoldDB" id="A0A834L3H9"/>
<dbReference type="Proteomes" id="UP000646548">
    <property type="component" value="Unassembled WGS sequence"/>
</dbReference>
<dbReference type="EMBL" id="WKFB01000002">
    <property type="protein sequence ID" value="KAF6739917.1"/>
    <property type="molecule type" value="Genomic_DNA"/>
</dbReference>
<evidence type="ECO:0000313" key="2">
    <source>
        <dbReference type="EMBL" id="KAF6739917.1"/>
    </source>
</evidence>
<evidence type="ECO:0000256" key="1">
    <source>
        <dbReference type="SAM" id="MobiDB-lite"/>
    </source>
</evidence>
<organism evidence="2 3">
    <name type="scientific">Oryzias melastigma</name>
    <name type="common">Marine medaka</name>
    <dbReference type="NCBI Taxonomy" id="30732"/>
    <lineage>
        <taxon>Eukaryota</taxon>
        <taxon>Metazoa</taxon>
        <taxon>Chordata</taxon>
        <taxon>Craniata</taxon>
        <taxon>Vertebrata</taxon>
        <taxon>Euteleostomi</taxon>
        <taxon>Actinopterygii</taxon>
        <taxon>Neopterygii</taxon>
        <taxon>Teleostei</taxon>
        <taxon>Neoteleostei</taxon>
        <taxon>Acanthomorphata</taxon>
        <taxon>Ovalentaria</taxon>
        <taxon>Atherinomorphae</taxon>
        <taxon>Beloniformes</taxon>
        <taxon>Adrianichthyidae</taxon>
        <taxon>Oryziinae</taxon>
        <taxon>Oryzias</taxon>
    </lineage>
</organism>
<feature type="region of interest" description="Disordered" evidence="1">
    <location>
        <begin position="1"/>
        <end position="26"/>
    </location>
</feature>
<feature type="compositionally biased region" description="Basic residues" evidence="1">
    <location>
        <begin position="1"/>
        <end position="12"/>
    </location>
</feature>
<reference evidence="2" key="1">
    <citation type="journal article" name="BMC Genomics">
        <title>Long-read sequencing and de novo genome assembly of marine medaka (Oryzias melastigma).</title>
        <authorList>
            <person name="Liang P."/>
            <person name="Saqib H.S.A."/>
            <person name="Ni X."/>
            <person name="Shen Y."/>
        </authorList>
    </citation>
    <scope>NUCLEOTIDE SEQUENCE</scope>
    <source>
        <strain evidence="2">Bigg-433</strain>
    </source>
</reference>
<protein>
    <submittedName>
        <fullName evidence="2">Microtubule-actin cross-linking factor 1, isoforms 1/2/3/5</fullName>
    </submittedName>
</protein>
<sequence>MATKKDRRKERAPRKESLEEELSAPCPGDTLPWNLSKYQRVKRSKSASAEVLDPAERAVIRIAEDLAQRKF</sequence>
<name>A0A834L3H9_ORYME</name>
<gene>
    <name evidence="2" type="ORF">FQA47_023949</name>
</gene>
<proteinExistence type="predicted"/>